<accession>A0A024S8X8</accession>
<dbReference type="HOGENOM" id="CLU_2962559_0_0_1"/>
<gene>
    <name evidence="1" type="ORF">M419DRAFT_119207</name>
</gene>
<reference evidence="2" key="1">
    <citation type="journal article" date="2013" name="Ind. Biotechnol.">
        <title>Comparative genomics analysis of Trichoderma reesei strains.</title>
        <authorList>
            <person name="Koike H."/>
            <person name="Aerts A."/>
            <person name="LaButti K."/>
            <person name="Grigoriev I.V."/>
            <person name="Baker S.E."/>
        </authorList>
    </citation>
    <scope>NUCLEOTIDE SEQUENCE [LARGE SCALE GENOMIC DNA]</scope>
    <source>
        <strain evidence="2">ATCC 56765 / BCRC 32924 / NRRL 11460 / Rut C-30</strain>
    </source>
</reference>
<protein>
    <submittedName>
        <fullName evidence="1">Uncharacterized protein</fullName>
    </submittedName>
</protein>
<evidence type="ECO:0000313" key="2">
    <source>
        <dbReference type="Proteomes" id="UP000024376"/>
    </source>
</evidence>
<evidence type="ECO:0000313" key="1">
    <source>
        <dbReference type="EMBL" id="ETS01523.1"/>
    </source>
</evidence>
<sequence>MAHTALITVARPVYAPSRLRMQVASQLFTSREFGEYEQRHRWIALQCGTVNPYAPDENM</sequence>
<dbReference type="EMBL" id="KI911148">
    <property type="protein sequence ID" value="ETS01523.1"/>
    <property type="molecule type" value="Genomic_DNA"/>
</dbReference>
<dbReference type="KEGG" id="trr:M419DRAFT_119207"/>
<proteinExistence type="predicted"/>
<dbReference type="Proteomes" id="UP000024376">
    <property type="component" value="Unassembled WGS sequence"/>
</dbReference>
<organism evidence="1 2">
    <name type="scientific">Hypocrea jecorina (strain ATCC 56765 / BCRC 32924 / NRRL 11460 / Rut C-30)</name>
    <name type="common">Trichoderma reesei</name>
    <dbReference type="NCBI Taxonomy" id="1344414"/>
    <lineage>
        <taxon>Eukaryota</taxon>
        <taxon>Fungi</taxon>
        <taxon>Dikarya</taxon>
        <taxon>Ascomycota</taxon>
        <taxon>Pezizomycotina</taxon>
        <taxon>Sordariomycetes</taxon>
        <taxon>Hypocreomycetidae</taxon>
        <taxon>Hypocreales</taxon>
        <taxon>Hypocreaceae</taxon>
        <taxon>Trichoderma</taxon>
    </lineage>
</organism>
<name>A0A024S8X8_HYPJR</name>
<dbReference type="AlphaFoldDB" id="A0A024S8X8"/>